<dbReference type="EMBL" id="UINC01013080">
    <property type="protein sequence ID" value="SVA56729.1"/>
    <property type="molecule type" value="Genomic_DNA"/>
</dbReference>
<proteinExistence type="predicted"/>
<evidence type="ECO:0008006" key="2">
    <source>
        <dbReference type="Google" id="ProtNLM"/>
    </source>
</evidence>
<reference evidence="1" key="1">
    <citation type="submission" date="2018-05" db="EMBL/GenBank/DDBJ databases">
        <authorList>
            <person name="Lanie J.A."/>
            <person name="Ng W.-L."/>
            <person name="Kazmierczak K.M."/>
            <person name="Andrzejewski T.M."/>
            <person name="Davidsen T.M."/>
            <person name="Wayne K.J."/>
            <person name="Tettelin H."/>
            <person name="Glass J.I."/>
            <person name="Rusch D."/>
            <person name="Podicherti R."/>
            <person name="Tsui H.-C.T."/>
            <person name="Winkler M.E."/>
        </authorList>
    </citation>
    <scope>NUCLEOTIDE SEQUENCE</scope>
</reference>
<dbReference type="PANTHER" id="PTHR14136">
    <property type="entry name" value="BTB_POZ DOMAIN-CONTAINING PROTEIN KCTD9"/>
    <property type="match status" value="1"/>
</dbReference>
<dbReference type="Gene3D" id="2.160.20.80">
    <property type="entry name" value="E3 ubiquitin-protein ligase SopA"/>
    <property type="match status" value="1"/>
</dbReference>
<dbReference type="SUPFAM" id="SSF141571">
    <property type="entry name" value="Pentapeptide repeat-like"/>
    <property type="match status" value="1"/>
</dbReference>
<evidence type="ECO:0000313" key="1">
    <source>
        <dbReference type="EMBL" id="SVA56729.1"/>
    </source>
</evidence>
<sequence length="170" mass="18229">MKKLLGILILGLLFFNNANAACDDPPGDGVDYSGCAFSDGQDLTGTFLPNANLSFTGFIKVIFDKSIMMNSTLANGNYPESSFIRANLYETNFEGGNFEKTNFTSANLTRANFKAASLIEANFTNANLFEADFTGANILNAIFEGANLNNATWADGKKCGLNSIGECKAK</sequence>
<dbReference type="InterPro" id="IPR051082">
    <property type="entry name" value="Pentapeptide-BTB/POZ_domain"/>
</dbReference>
<protein>
    <recommendedName>
        <fullName evidence="2">Pentapeptide repeat-containing protein</fullName>
    </recommendedName>
</protein>
<dbReference type="AlphaFoldDB" id="A0A381WW18"/>
<accession>A0A381WW18</accession>
<dbReference type="InterPro" id="IPR001646">
    <property type="entry name" value="5peptide_repeat"/>
</dbReference>
<dbReference type="PANTHER" id="PTHR14136:SF17">
    <property type="entry name" value="BTB_POZ DOMAIN-CONTAINING PROTEIN KCTD9"/>
    <property type="match status" value="1"/>
</dbReference>
<dbReference type="Pfam" id="PF13599">
    <property type="entry name" value="Pentapeptide_4"/>
    <property type="match status" value="1"/>
</dbReference>
<organism evidence="1">
    <name type="scientific">marine metagenome</name>
    <dbReference type="NCBI Taxonomy" id="408172"/>
    <lineage>
        <taxon>unclassified sequences</taxon>
        <taxon>metagenomes</taxon>
        <taxon>ecological metagenomes</taxon>
    </lineage>
</organism>
<gene>
    <name evidence="1" type="ORF">METZ01_LOCUS109583</name>
</gene>
<name>A0A381WW18_9ZZZZ</name>